<dbReference type="STRING" id="1073574.GOARA_065_00150"/>
<feature type="transmembrane region" description="Helical" evidence="1">
    <location>
        <begin position="61"/>
        <end position="83"/>
    </location>
</feature>
<protein>
    <submittedName>
        <fullName evidence="2">Uncharacterized protein</fullName>
    </submittedName>
</protein>
<proteinExistence type="predicted"/>
<keyword evidence="3" id="KW-1185">Reference proteome</keyword>
<name>G7H5U7_9ACTN</name>
<dbReference type="Proteomes" id="UP000035088">
    <property type="component" value="Unassembled WGS sequence"/>
</dbReference>
<feature type="transmembrane region" description="Helical" evidence="1">
    <location>
        <begin position="89"/>
        <end position="110"/>
    </location>
</feature>
<feature type="transmembrane region" description="Helical" evidence="1">
    <location>
        <begin position="117"/>
        <end position="140"/>
    </location>
</feature>
<dbReference type="AlphaFoldDB" id="G7H5U7"/>
<keyword evidence="1" id="KW-0472">Membrane</keyword>
<accession>G7H5U7</accession>
<dbReference type="EMBL" id="BAEE01000065">
    <property type="protein sequence ID" value="GAB11222.1"/>
    <property type="molecule type" value="Genomic_DNA"/>
</dbReference>
<keyword evidence="1" id="KW-1133">Transmembrane helix</keyword>
<keyword evidence="1" id="KW-0812">Transmembrane</keyword>
<reference evidence="2 3" key="1">
    <citation type="submission" date="2011-11" db="EMBL/GenBank/DDBJ databases">
        <title>Whole genome shotgun sequence of Gordonia araii NBRC 100433.</title>
        <authorList>
            <person name="Yoshida Y."/>
            <person name="Hosoyama A."/>
            <person name="Tsuchikane K."/>
            <person name="Katsumata H."/>
            <person name="Yamazaki S."/>
            <person name="Fujita N."/>
        </authorList>
    </citation>
    <scope>NUCLEOTIDE SEQUENCE [LARGE SCALE GENOMIC DNA]</scope>
    <source>
        <strain evidence="2 3">NBRC 100433</strain>
    </source>
</reference>
<comment type="caution">
    <text evidence="2">The sequence shown here is derived from an EMBL/GenBank/DDBJ whole genome shotgun (WGS) entry which is preliminary data.</text>
</comment>
<dbReference type="RefSeq" id="WP_007323297.1">
    <property type="nucleotide sequence ID" value="NZ_BAEE01000065.1"/>
</dbReference>
<feature type="transmembrane region" description="Helical" evidence="1">
    <location>
        <begin position="146"/>
        <end position="168"/>
    </location>
</feature>
<evidence type="ECO:0000313" key="2">
    <source>
        <dbReference type="EMBL" id="GAB11222.1"/>
    </source>
</evidence>
<gene>
    <name evidence="2" type="ORF">GOARA_065_00150</name>
</gene>
<organism evidence="2 3">
    <name type="scientific">Gordonia araii NBRC 100433</name>
    <dbReference type="NCBI Taxonomy" id="1073574"/>
    <lineage>
        <taxon>Bacteria</taxon>
        <taxon>Bacillati</taxon>
        <taxon>Actinomycetota</taxon>
        <taxon>Actinomycetes</taxon>
        <taxon>Mycobacteriales</taxon>
        <taxon>Gordoniaceae</taxon>
        <taxon>Gordonia</taxon>
    </lineage>
</organism>
<evidence type="ECO:0000256" key="1">
    <source>
        <dbReference type="SAM" id="Phobius"/>
    </source>
</evidence>
<evidence type="ECO:0000313" key="3">
    <source>
        <dbReference type="Proteomes" id="UP000035088"/>
    </source>
</evidence>
<dbReference type="OrthoDB" id="9901147at2"/>
<sequence>MTTSVEAVAGDECVCVCHRDPSVRHAVACCADCAECGTRVQTAALATHQPARCSGFRSGRLALRADAIVCVLAGAALLVLGGVNPVMPAVLHVILGVALAVWGVGLWFAPSRWPLRAVLAAVTAANLGATVALVVAGIAIRSDGALRWMVLLAAVVVVLFAVWEWVALRQTQASGGFE</sequence>